<organism evidence="1 2">
    <name type="scientific">Paracoccus benzoatiresistens</name>
    <dbReference type="NCBI Taxonomy" id="2997341"/>
    <lineage>
        <taxon>Bacteria</taxon>
        <taxon>Pseudomonadati</taxon>
        <taxon>Pseudomonadota</taxon>
        <taxon>Alphaproteobacteria</taxon>
        <taxon>Rhodobacterales</taxon>
        <taxon>Paracoccaceae</taxon>
        <taxon>Paracoccus</taxon>
    </lineage>
</organism>
<name>A0ABT4J8G0_9RHOB</name>
<dbReference type="RefSeq" id="WP_268943454.1">
    <property type="nucleotide sequence ID" value="NZ_JAPTYD010000036.1"/>
</dbReference>
<evidence type="ECO:0000313" key="2">
    <source>
        <dbReference type="Proteomes" id="UP001149822"/>
    </source>
</evidence>
<comment type="caution">
    <text evidence="1">The sequence shown here is derived from an EMBL/GenBank/DDBJ whole genome shotgun (WGS) entry which is preliminary data.</text>
</comment>
<dbReference type="InterPro" id="IPR009467">
    <property type="entry name" value="Glycolipid-bd_prot_put"/>
</dbReference>
<dbReference type="Pfam" id="PF06475">
    <property type="entry name" value="Glycolipid_bind"/>
    <property type="match status" value="1"/>
</dbReference>
<gene>
    <name evidence="1" type="ORF">OU682_17355</name>
</gene>
<proteinExistence type="predicted"/>
<protein>
    <submittedName>
        <fullName evidence="1">Glycolipid-binding domain-containing protein</fullName>
    </submittedName>
</protein>
<keyword evidence="2" id="KW-1185">Reference proteome</keyword>
<dbReference type="EMBL" id="JAPTYD010000036">
    <property type="protein sequence ID" value="MCZ0963376.1"/>
    <property type="molecule type" value="Genomic_DNA"/>
</dbReference>
<dbReference type="Proteomes" id="UP001149822">
    <property type="component" value="Unassembled WGS sequence"/>
</dbReference>
<evidence type="ECO:0000313" key="1">
    <source>
        <dbReference type="EMBL" id="MCZ0963376.1"/>
    </source>
</evidence>
<sequence length="185" mass="20715">MVVSKTVFWRRLDTDGLERLSVVENEHGLRIDGTILTTEDGGCRVDHRWQLDPGWRVLDVAITRAGSDGDKTLRLWRTRDRWMVNGQPRPDLDGALEVDLSLTPFCNTLALRRLMAAGDGTLVLDVAYVDGATLDVLRSRQGYDRIADGLYRYRDLGIAPGFEAMLDVDESGFVVQYEGLFARAG</sequence>
<reference evidence="1" key="1">
    <citation type="submission" date="2022-12" db="EMBL/GenBank/DDBJ databases">
        <title>Paracoccus sp. EF6 isolated from a lake water.</title>
        <authorList>
            <person name="Liu H."/>
        </authorList>
    </citation>
    <scope>NUCLEOTIDE SEQUENCE</scope>
    <source>
        <strain evidence="1">EF6</strain>
    </source>
</reference>
<dbReference type="SUPFAM" id="SSF159275">
    <property type="entry name" value="PA1994-like"/>
    <property type="match status" value="1"/>
</dbReference>
<accession>A0ABT4J8G0</accession>